<name>A0AAU7CP61_9BACT</name>
<accession>A0AAU7CP61</accession>
<dbReference type="AlphaFoldDB" id="A0AAU7CP61"/>
<evidence type="ECO:0000313" key="1">
    <source>
        <dbReference type="EMBL" id="XBH06391.1"/>
    </source>
</evidence>
<dbReference type="EMBL" id="CP155447">
    <property type="protein sequence ID" value="XBH06391.1"/>
    <property type="molecule type" value="Genomic_DNA"/>
</dbReference>
<reference evidence="1" key="1">
    <citation type="submission" date="2024-05" db="EMBL/GenBank/DDBJ databases">
        <title>Planctomycetes of the genus Singulisphaera possess chitinolytic capabilities.</title>
        <authorList>
            <person name="Ivanova A."/>
        </authorList>
    </citation>
    <scope>NUCLEOTIDE SEQUENCE</scope>
    <source>
        <strain evidence="1">Ch08T</strain>
    </source>
</reference>
<protein>
    <submittedName>
        <fullName evidence="1">Uncharacterized protein</fullName>
    </submittedName>
</protein>
<sequence length="180" mass="18770">MTRGEPAFVGSLRTQLTFTLTILPHGYTMYTELFTEALAVAADGIHSASQSTSEKLTGPIDLSKFRQVLFVIDSGTLGASGTLDFQVKGATTAAGSYAAISGSAITQLVKATDDNKYAVVMVTAEKVQALGLNYAFIKGSLLPGTAAANSAVVVLGELARFEPTSSNNATTVAQTVSLWR</sequence>
<gene>
    <name evidence="1" type="ORF">V5E97_10230</name>
</gene>
<proteinExistence type="predicted"/>
<organism evidence="1">
    <name type="scientific">Singulisphaera sp. Ch08</name>
    <dbReference type="NCBI Taxonomy" id="3120278"/>
    <lineage>
        <taxon>Bacteria</taxon>
        <taxon>Pseudomonadati</taxon>
        <taxon>Planctomycetota</taxon>
        <taxon>Planctomycetia</taxon>
        <taxon>Isosphaerales</taxon>
        <taxon>Isosphaeraceae</taxon>
        <taxon>Singulisphaera</taxon>
    </lineage>
</organism>
<dbReference type="RefSeq" id="WP_406699242.1">
    <property type="nucleotide sequence ID" value="NZ_CP155447.1"/>
</dbReference>